<feature type="transmembrane region" description="Helical" evidence="15">
    <location>
        <begin position="67"/>
        <end position="91"/>
    </location>
</feature>
<evidence type="ECO:0000256" key="11">
    <source>
        <dbReference type="ARBA" id="ARBA00023201"/>
    </source>
</evidence>
<feature type="transmembrane region" description="Helical" evidence="15">
    <location>
        <begin position="354"/>
        <end position="372"/>
    </location>
</feature>
<feature type="transmembrane region" description="Helical" evidence="15">
    <location>
        <begin position="177"/>
        <end position="202"/>
    </location>
</feature>
<evidence type="ECO:0000256" key="8">
    <source>
        <dbReference type="ARBA" id="ARBA00023053"/>
    </source>
</evidence>
<organism evidence="16 17">
    <name type="scientific">Cellulomonas septica</name>
    <dbReference type="NCBI Taxonomy" id="285080"/>
    <lineage>
        <taxon>Bacteria</taxon>
        <taxon>Bacillati</taxon>
        <taxon>Actinomycetota</taxon>
        <taxon>Actinomycetes</taxon>
        <taxon>Micrococcales</taxon>
        <taxon>Cellulomonadaceae</taxon>
        <taxon>Cellulomonas</taxon>
    </lineage>
</organism>
<dbReference type="Pfam" id="PF00474">
    <property type="entry name" value="SSF"/>
    <property type="match status" value="1"/>
</dbReference>
<dbReference type="InterPro" id="IPR001734">
    <property type="entry name" value="Na/solute_symporter"/>
</dbReference>
<dbReference type="PROSITE" id="PS50283">
    <property type="entry name" value="NA_SOLUT_SYMP_3"/>
    <property type="match status" value="1"/>
</dbReference>
<feature type="transmembrane region" description="Helical" evidence="15">
    <location>
        <begin position="409"/>
        <end position="432"/>
    </location>
</feature>
<evidence type="ECO:0000313" key="17">
    <source>
        <dbReference type="Proteomes" id="UP000777774"/>
    </source>
</evidence>
<evidence type="ECO:0000256" key="5">
    <source>
        <dbReference type="ARBA" id="ARBA00022692"/>
    </source>
</evidence>
<keyword evidence="3" id="KW-0813">Transport</keyword>
<name>A0ABX1K1J1_9CELL</name>
<dbReference type="RefSeq" id="WP_168678870.1">
    <property type="nucleotide sequence ID" value="NZ_JAAXOY010000221.1"/>
</dbReference>
<keyword evidence="10 15" id="KW-0472">Membrane</keyword>
<evidence type="ECO:0000256" key="3">
    <source>
        <dbReference type="ARBA" id="ARBA00022448"/>
    </source>
</evidence>
<dbReference type="PANTHER" id="PTHR48086">
    <property type="entry name" value="SODIUM/PROLINE SYMPORTER-RELATED"/>
    <property type="match status" value="1"/>
</dbReference>
<reference evidence="16 17" key="1">
    <citation type="submission" date="2020-04" db="EMBL/GenBank/DDBJ databases">
        <title>MicrobeNet Type strains.</title>
        <authorList>
            <person name="Nicholson A.C."/>
        </authorList>
    </citation>
    <scope>NUCLEOTIDE SEQUENCE [LARGE SCALE GENOMIC DNA]</scope>
    <source>
        <strain evidence="16 17">ATCC BAA-787</strain>
    </source>
</reference>
<keyword evidence="8" id="KW-0915">Sodium</keyword>
<feature type="transmembrane region" description="Helical" evidence="15">
    <location>
        <begin position="116"/>
        <end position="141"/>
    </location>
</feature>
<evidence type="ECO:0000256" key="7">
    <source>
        <dbReference type="ARBA" id="ARBA00022989"/>
    </source>
</evidence>
<evidence type="ECO:0000313" key="16">
    <source>
        <dbReference type="EMBL" id="NKY39840.1"/>
    </source>
</evidence>
<feature type="transmembrane region" description="Helical" evidence="15">
    <location>
        <begin position="305"/>
        <end position="333"/>
    </location>
</feature>
<accession>A0ABX1K1J1</accession>
<comment type="subcellular location">
    <subcellularLocation>
        <location evidence="1">Cell membrane</location>
        <topology evidence="1">Multi-pass membrane protein</topology>
    </subcellularLocation>
</comment>
<evidence type="ECO:0000256" key="12">
    <source>
        <dbReference type="ARBA" id="ARBA00033708"/>
    </source>
</evidence>
<evidence type="ECO:0000256" key="1">
    <source>
        <dbReference type="ARBA" id="ARBA00004651"/>
    </source>
</evidence>
<protein>
    <submittedName>
        <fullName evidence="16">Sodium:solute symporter</fullName>
    </submittedName>
</protein>
<comment type="caution">
    <text evidence="16">The sequence shown here is derived from an EMBL/GenBank/DDBJ whole genome shotgun (WGS) entry which is preliminary data.</text>
</comment>
<dbReference type="InterPro" id="IPR018212">
    <property type="entry name" value="Na/solute_symporter_CS"/>
</dbReference>
<keyword evidence="6" id="KW-0769">Symport</keyword>
<evidence type="ECO:0000256" key="10">
    <source>
        <dbReference type="ARBA" id="ARBA00023136"/>
    </source>
</evidence>
<dbReference type="EMBL" id="JAAXOY010000221">
    <property type="protein sequence ID" value="NKY39840.1"/>
    <property type="molecule type" value="Genomic_DNA"/>
</dbReference>
<keyword evidence="17" id="KW-1185">Reference proteome</keyword>
<evidence type="ECO:0000256" key="2">
    <source>
        <dbReference type="ARBA" id="ARBA00006434"/>
    </source>
</evidence>
<comment type="catalytic activity">
    <reaction evidence="12">
        <text>L-proline(in) + Na(+)(in) = L-proline(out) + Na(+)(out)</text>
        <dbReference type="Rhea" id="RHEA:28967"/>
        <dbReference type="ChEBI" id="CHEBI:29101"/>
        <dbReference type="ChEBI" id="CHEBI:60039"/>
    </reaction>
</comment>
<dbReference type="InterPro" id="IPR038377">
    <property type="entry name" value="Na/Glc_symporter_sf"/>
</dbReference>
<dbReference type="PANTHER" id="PTHR48086:SF3">
    <property type="entry name" value="SODIUM_PROLINE SYMPORTER"/>
    <property type="match status" value="1"/>
</dbReference>
<comment type="similarity">
    <text evidence="2 13">Belongs to the sodium:solute symporter (SSF) (TC 2.A.21) family.</text>
</comment>
<evidence type="ECO:0000256" key="6">
    <source>
        <dbReference type="ARBA" id="ARBA00022847"/>
    </source>
</evidence>
<dbReference type="Proteomes" id="UP000777774">
    <property type="component" value="Unassembled WGS sequence"/>
</dbReference>
<evidence type="ECO:0000256" key="9">
    <source>
        <dbReference type="ARBA" id="ARBA00023065"/>
    </source>
</evidence>
<feature type="transmembrane region" description="Helical" evidence="15">
    <location>
        <begin position="378"/>
        <end position="402"/>
    </location>
</feature>
<evidence type="ECO:0000256" key="13">
    <source>
        <dbReference type="RuleBase" id="RU362091"/>
    </source>
</evidence>
<dbReference type="InterPro" id="IPR050277">
    <property type="entry name" value="Sodium:Solute_Symporter"/>
</dbReference>
<feature type="transmembrane region" description="Helical" evidence="15">
    <location>
        <begin position="222"/>
        <end position="241"/>
    </location>
</feature>
<keyword evidence="7 15" id="KW-1133">Transmembrane helix</keyword>
<dbReference type="PROSITE" id="PS00456">
    <property type="entry name" value="NA_SOLUT_SYMP_1"/>
    <property type="match status" value="1"/>
</dbReference>
<evidence type="ECO:0000256" key="4">
    <source>
        <dbReference type="ARBA" id="ARBA00022475"/>
    </source>
</evidence>
<sequence length="534" mass="55124">MIIAGVGLSVLAVVLVGILVARKVDGDSANYLVAGRRLGVPLVAASLMAAAVDSNATVGNTDLTSSFGFWAGTSLALGLAICLTLTGLFLAKPMHRMKLFTLGDFYRIRYGRGVEIAASILMIFAFAILMAGNLVACGFLLERFLGLDYTVGVVLAVVLVLVYTIGGGMFSDAYTAAIQIAITAAATVALLWWVGSTIGFQIDPGMGPFDLEQLTSTDAGAPINWATLISLGIGDIVAIDFMQRVFSAKSPEIARRSCFTAAAGTAIVGVAYGLVALTAVSVLGITTADGPVLFTLLADYAPPGLAILVLSGIVAASFSTASGAILATSAVAVRNIFGVRRVVDTPGVKDPLLRWTRLAMVPVVILGVTVALEVAQTGILLTLAFDLMLAGLVVPFLLGLFWKRGGRDAAVAAMVVGLTVRLGLFVLTPTIYGVPNDVLYIPNDIVPATFDGWPTFYGAITSLLAYLVVAYVRPRSIEEEAWALTDTAPAADESASADAPVVPAGVTAQSSGAPQPVVGRATDPDVGDGLPSPA</sequence>
<keyword evidence="4" id="KW-1003">Cell membrane</keyword>
<dbReference type="Gene3D" id="1.20.1730.10">
    <property type="entry name" value="Sodium/glucose cotransporter"/>
    <property type="match status" value="1"/>
</dbReference>
<proteinExistence type="inferred from homology"/>
<evidence type="ECO:0000256" key="15">
    <source>
        <dbReference type="SAM" id="Phobius"/>
    </source>
</evidence>
<feature type="transmembrane region" description="Helical" evidence="15">
    <location>
        <begin position="147"/>
        <end position="165"/>
    </location>
</feature>
<keyword evidence="5 15" id="KW-0812">Transmembrane</keyword>
<feature type="transmembrane region" description="Helical" evidence="15">
    <location>
        <begin position="452"/>
        <end position="472"/>
    </location>
</feature>
<keyword evidence="9" id="KW-0406">Ion transport</keyword>
<evidence type="ECO:0000256" key="14">
    <source>
        <dbReference type="SAM" id="MobiDB-lite"/>
    </source>
</evidence>
<feature type="transmembrane region" description="Helical" evidence="15">
    <location>
        <begin position="262"/>
        <end position="285"/>
    </location>
</feature>
<dbReference type="CDD" id="cd11474">
    <property type="entry name" value="SLC5sbd_CHT"/>
    <property type="match status" value="1"/>
</dbReference>
<feature type="region of interest" description="Disordered" evidence="14">
    <location>
        <begin position="494"/>
        <end position="534"/>
    </location>
</feature>
<keyword evidence="11" id="KW-0739">Sodium transport</keyword>
<gene>
    <name evidence="16" type="ORF">HGA02_09950</name>
</gene>